<dbReference type="InterPro" id="IPR025667">
    <property type="entry name" value="SprB_repeat"/>
</dbReference>
<dbReference type="PATRIC" id="fig|362413.3.peg.2146"/>
<proteinExistence type="predicted"/>
<protein>
    <submittedName>
        <fullName evidence="2">CHU large protein gliding motility-related protein/putative adhesin AidA-related protein</fullName>
    </submittedName>
</protein>
<dbReference type="EMBL" id="JRLF01000014">
    <property type="protein sequence ID" value="KQB38842.1"/>
    <property type="molecule type" value="Genomic_DNA"/>
</dbReference>
<dbReference type="Pfam" id="PF13573">
    <property type="entry name" value="SprB"/>
    <property type="match status" value="2"/>
</dbReference>
<dbReference type="STRING" id="362413.RC62_2205"/>
<dbReference type="Proteomes" id="UP000050443">
    <property type="component" value="Unassembled WGS sequence"/>
</dbReference>
<dbReference type="NCBIfam" id="TIGR04131">
    <property type="entry name" value="Bac_Flav_CTERM"/>
    <property type="match status" value="1"/>
</dbReference>
<dbReference type="InterPro" id="IPR026341">
    <property type="entry name" value="T9SS_type_B"/>
</dbReference>
<organism evidence="2 3">
    <name type="scientific">Flavobacterium aquidurense</name>
    <dbReference type="NCBI Taxonomy" id="362413"/>
    <lineage>
        <taxon>Bacteria</taxon>
        <taxon>Pseudomonadati</taxon>
        <taxon>Bacteroidota</taxon>
        <taxon>Flavobacteriia</taxon>
        <taxon>Flavobacteriales</taxon>
        <taxon>Flavobacteriaceae</taxon>
        <taxon>Flavobacterium</taxon>
    </lineage>
</organism>
<comment type="caution">
    <text evidence="2">The sequence shown here is derived from an EMBL/GenBank/DDBJ whole genome shotgun (WGS) entry which is preliminary data.</text>
</comment>
<gene>
    <name evidence="2" type="ORF">RC62_2205</name>
</gene>
<evidence type="ECO:0000313" key="2">
    <source>
        <dbReference type="EMBL" id="KQB38842.1"/>
    </source>
</evidence>
<evidence type="ECO:0000256" key="1">
    <source>
        <dbReference type="SAM" id="MobiDB-lite"/>
    </source>
</evidence>
<feature type="region of interest" description="Disordered" evidence="1">
    <location>
        <begin position="646"/>
        <end position="665"/>
    </location>
</feature>
<evidence type="ECO:0000313" key="3">
    <source>
        <dbReference type="Proteomes" id="UP000050443"/>
    </source>
</evidence>
<name>A0A0Q1BEM9_9FLAO</name>
<reference evidence="2 3" key="1">
    <citation type="submission" date="2014-09" db="EMBL/GenBank/DDBJ databases">
        <title>Genome sequence of Flavobacterium aquidurense RC62.</title>
        <authorList>
            <person name="Kim J.F."/>
            <person name="Kwak M.-J."/>
        </authorList>
    </citation>
    <scope>NUCLEOTIDE SEQUENCE [LARGE SCALE GENOMIC DNA]</scope>
    <source>
        <strain evidence="2 3">RC62</strain>
    </source>
</reference>
<dbReference type="Pfam" id="PF13585">
    <property type="entry name" value="CHU_C"/>
    <property type="match status" value="1"/>
</dbReference>
<accession>A0A0Q1BEM9</accession>
<sequence length="2334" mass="259770">MNGTLKEMVLINSWTIMKLLNIKLLFLFLLLLSSKKIFSQHVTIPSVEINDHKENTGIIPIDCDYDFLSNKRIKLRAKFPEIRESNRYSVSSIDYVPAGDFSEGEKIIILNKSGKQDDTYSAVINLPFSFCFYGNMFSQIIISDNGVVSFNTILAEEDCARAPSGPIPNGLPKNSIFGVFHDMININQVLYRVEGSFPNRKFIINYNNIQQWGYEMLNKKNSTSQIVLYETSNIIDVYVKDRFRNEGSNSVFDENPFQKNAALGLTNYDSSSGIAAPNRDSGNWEAHNEAWRFAPNGNTNIAIQWFNAGSEISGTRNLEEILVYPTQNTKYEVKVTYNLCTPVLVADTIEVKFSQDFPTAKESTASAFCINNGESYTVDLTVYESEINPDSSLSFSYFEDQNLTIPILNPKYAYVFSNNKTVYVKVLKSGVCYSVTKLNLKLNKKPVIPLNQIFEKCDENNDGKETVNLNSLGITGLNGTTYKYFESQTEANAGTPEITNYTAYPLNANGEPDNTKILYLRVWNTSYNDPDCYTIVPFKIKLKQYIKVKKPEKAFLICHVTEGQIIKNYNLTQHEAQLLDSPTTGINFEYYTNSSYSAFYKISNPVSATLTMNATFYIKATAIGYCDAYTQLTLAADDDCDGFPGGGSGDGGSATGPGGPGGGGGAICDTNETSFTVNLDMDYLKFYLQGGLTLSDIMLIGFYDTANNSLLTDTSPYSYIFAPPFFKVIQARFKINSSGLESYVNFPISASQKATLNPETFEICDSYNDGKETITLKSDYNPKPKWQIALESEYPGATIHFFAALEDLNNYESDPGNSSKIITNINLIHSLTTVYVYAKYYGCIYTHEINFNLVPIVEKFINAYIVCDFDDDKKELVDIIKISNNETDIKNELSATQLNGLQTPIRYYRTLSQAHAGATNYISNLNNFEINALQMSVFARLNIKEECPVIVEIKFRFTTAVALPILKNLLICDVNNDNQEFVNLTEAIVNSDPNAEITFYGTLSAAESGNQNSPFFISNALAINYLVTVSPTTIYLRIYDKVTTCWKVVTFSVTLIKTPVLTNTIIKSCDFENDGKEVLTTSYIKDQLIANNSGISPGMIYKFYETQSDATTALTSSITVFEATATNSVWVNIAQNVGDCPIIAELKFKLVTSPELEKKSLVYIICNNNTGNENGAIKENVTLDRYRDDILGFPLTANYTFTYYDTTENDAIAGGTFGKVTSVYSITSFPKTIWVRVLYTPAGCFSIKPIVFKQTPSLDSSIIDSEIVACANGQMSKQVDLRDYPPQMITSSANLNDFIVSYHNSRTNAVNDIALNLDITRFIATSASEIWIKFISKATNCYIIKKLSVTIYNTPKAQDIYEEVCDETDGKLDGEYVIPDLNIFKHRIITGESNLENLYIFSYYKNQLEAAGGSGNTINNLNYTFTESNIQSGIDSDSHSVYVRIDKKDNTGCFSVVAVNFLINKKVPINSIQPEILKCDESDHDGKTNFDLTTVKLNISNYPNVIFRYYPTKNDAQNNTNVIINTANWQNINPYEHIVYVRVSAFGYCDNIASVKLQVYPSIQVNDYVGVSLCEFDPDGKTPSTVNLLDEVKHMTSQINSIPEYPTLLDDLEILFYTSLSDAQNPTLINAIPTSDLSNYTVPLGVTKIWIRFESKISKCFEIRQFSITKLKAPEIKTILTPFRCSPNNELLDAVVTLVPVNENELYSYSFNNGISFSNTKNTFNINSEKTINYVVVDKNGCKITGHIFIPGYNPRTNIDISITPIYCNTLDGSATVTVNNVSGASADSSYTYEIISPTGIASANSTGIFSGLLPKIYQIKATDNDTKCFITKSIEVIKEPQISIAVQSHNNIRCNGKNTGSITYIVNNFISSAKYSYELIPNTSGLKSSQIGNIITYSDLPAGKYTFIVTDNISGCTAQNDYFINEPLPLLFTGNATDITCNSANDGKIKVTSTGGTGIIKYAISPDLTQFNDKLVFDNLAPGTYQIFAQDELGCLANESVILEIKEPEVLHATVIDPVFQEICQGDNDGAFSISVFGGTPPYSVSLNNLNGPYRLISGTQYDFTKLAGGKNHTVFIKDAYCLTEVEVTMEDAVTFKPQAAIIYDCLNNATTNSVSISIIENNINPADLDYTIDNTNIYQSGNVFTNLKPGLHTIKARHTNGCEQSTLSFTIDDIQPLTLTLTNGKLNEIVATASGGNGQYRYAFNEEYYNLTNNFFISKSGIYTAIVTDKNGCTATASGYFEYIDLCIPNNFTPNGDGINDTWGPQCAGNYKNLTFTVFDRYNRLIGNYKFGQKWDGKYNNTELPTGDYWYIIKLNDAKDDREFIGHFTLYR</sequence>